<dbReference type="EMBL" id="FLQV01000422">
    <property type="protein sequence ID" value="SBS92320.1"/>
    <property type="molecule type" value="Genomic_DNA"/>
</dbReference>
<sequence>MDKASVFGTEDCGFESLIGTRSSLYELFTEIKKFNVKIVLRSSFYLSRVCCRIMLIEYVIVRFVNKDVRKGTNLLFCNILRGYKYDHVWVSKSFPEEGKVGSTNWGKNPSPSPLSSYHVFVVNVHLYESIRLKKEEKMQRGNIFTRKLVMRGVVALNEYAK</sequence>
<evidence type="ECO:0000313" key="4">
    <source>
        <dbReference type="Proteomes" id="UP000078560"/>
    </source>
</evidence>
<organism evidence="1 4">
    <name type="scientific">Plasmodium ovale curtisi</name>
    <dbReference type="NCBI Taxonomy" id="864141"/>
    <lineage>
        <taxon>Eukaryota</taxon>
        <taxon>Sar</taxon>
        <taxon>Alveolata</taxon>
        <taxon>Apicomplexa</taxon>
        <taxon>Aconoidasida</taxon>
        <taxon>Haemosporida</taxon>
        <taxon>Plasmodiidae</taxon>
        <taxon>Plasmodium</taxon>
        <taxon>Plasmodium (Plasmodium)</taxon>
    </lineage>
</organism>
<dbReference type="EMBL" id="FLQU01000342">
    <property type="protein sequence ID" value="SBS84172.1"/>
    <property type="molecule type" value="Genomic_DNA"/>
</dbReference>
<dbReference type="AlphaFoldDB" id="A0A1A8VWU2"/>
<name>A0A1A8VWU2_PLAOA</name>
<evidence type="ECO:0000313" key="1">
    <source>
        <dbReference type="EMBL" id="SBS84172.1"/>
    </source>
</evidence>
<proteinExistence type="predicted"/>
<evidence type="ECO:0000313" key="3">
    <source>
        <dbReference type="Proteomes" id="UP000078546"/>
    </source>
</evidence>
<reference evidence="3 4" key="2">
    <citation type="submission" date="2016-05" db="EMBL/GenBank/DDBJ databases">
        <authorList>
            <person name="Naeem Raeece"/>
        </authorList>
    </citation>
    <scope>NUCLEOTIDE SEQUENCE [LARGE SCALE GENOMIC DNA]</scope>
</reference>
<protein>
    <submittedName>
        <fullName evidence="1">Uncharacterized protein</fullName>
    </submittedName>
</protein>
<dbReference type="Proteomes" id="UP000078560">
    <property type="component" value="Unassembled WGS sequence"/>
</dbReference>
<accession>A0A1A8VWU2</accession>
<dbReference type="Proteomes" id="UP000078546">
    <property type="component" value="Unassembled WGS sequence"/>
</dbReference>
<evidence type="ECO:0000313" key="2">
    <source>
        <dbReference type="EMBL" id="SBS92320.1"/>
    </source>
</evidence>
<gene>
    <name evidence="2" type="ORF">POVCU1_022520</name>
    <name evidence="1" type="ORF">POVCU2_0024780</name>
</gene>
<reference evidence="1" key="1">
    <citation type="submission" date="2016-05" db="EMBL/GenBank/DDBJ databases">
        <authorList>
            <person name="Lavstsen T."/>
            <person name="Jespersen J.S."/>
        </authorList>
    </citation>
    <scope>NUCLEOTIDE SEQUENCE [LARGE SCALE GENOMIC DNA]</scope>
</reference>